<dbReference type="Proteomes" id="UP000034137">
    <property type="component" value="Unassembled WGS sequence"/>
</dbReference>
<evidence type="ECO:0000313" key="2">
    <source>
        <dbReference type="Proteomes" id="UP000034137"/>
    </source>
</evidence>
<comment type="caution">
    <text evidence="1">The sequence shown here is derived from an EMBL/GenBank/DDBJ whole genome shotgun (WGS) entry which is preliminary data.</text>
</comment>
<reference evidence="1 2" key="1">
    <citation type="journal article" date="2015" name="Nature">
        <title>rRNA introns, odd ribosomes, and small enigmatic genomes across a large radiation of phyla.</title>
        <authorList>
            <person name="Brown C.T."/>
            <person name="Hug L.A."/>
            <person name="Thomas B.C."/>
            <person name="Sharon I."/>
            <person name="Castelle C.J."/>
            <person name="Singh A."/>
            <person name="Wilkins M.J."/>
            <person name="Williams K.H."/>
            <person name="Banfield J.F."/>
        </authorList>
    </citation>
    <scope>NUCLEOTIDE SEQUENCE [LARGE SCALE GENOMIC DNA]</scope>
</reference>
<dbReference type="EMBL" id="LBXO01000010">
    <property type="protein sequence ID" value="KKR33337.1"/>
    <property type="molecule type" value="Genomic_DNA"/>
</dbReference>
<proteinExistence type="predicted"/>
<dbReference type="InterPro" id="IPR007922">
    <property type="entry name" value="DciA-like"/>
</dbReference>
<name>A0A0G0T681_9BACT</name>
<dbReference type="Pfam" id="PF05258">
    <property type="entry name" value="DciA"/>
    <property type="match status" value="1"/>
</dbReference>
<organism evidence="1 2">
    <name type="scientific">Candidatus Falkowbacteria bacterium GW2011_GWF2_39_8</name>
    <dbReference type="NCBI Taxonomy" id="1618642"/>
    <lineage>
        <taxon>Bacteria</taxon>
        <taxon>Candidatus Falkowiibacteriota</taxon>
    </lineage>
</organism>
<evidence type="ECO:0000313" key="1">
    <source>
        <dbReference type="EMBL" id="KKR33337.1"/>
    </source>
</evidence>
<evidence type="ECO:0008006" key="3">
    <source>
        <dbReference type="Google" id="ProtNLM"/>
    </source>
</evidence>
<sequence>MFNDIQSIFLKTIKRSGLGKRVEEAQVLESFNKVIDQLLPGDLRDKVRPMYFNQGSLAVASLSSFATDEIKAKESEIIKIINQELAGFVVKKFIYLT</sequence>
<protein>
    <recommendedName>
        <fullName evidence="3">DUF721 domain-containing protein</fullName>
    </recommendedName>
</protein>
<accession>A0A0G0T681</accession>
<dbReference type="AlphaFoldDB" id="A0A0G0T681"/>
<gene>
    <name evidence="1" type="ORF">UT64_C0010G0011</name>
</gene>
<dbReference type="PATRIC" id="fig|1618642.3.peg.278"/>